<evidence type="ECO:0000256" key="1">
    <source>
        <dbReference type="ARBA" id="ARBA00004141"/>
    </source>
</evidence>
<keyword evidence="3" id="KW-1133">Transmembrane helix</keyword>
<evidence type="ECO:0000313" key="5">
    <source>
        <dbReference type="EMBL" id="ENN70946.1"/>
    </source>
</evidence>
<organism evidence="5">
    <name type="scientific">Dendroctonus ponderosae</name>
    <name type="common">Mountain pine beetle</name>
    <dbReference type="NCBI Taxonomy" id="77166"/>
    <lineage>
        <taxon>Eukaryota</taxon>
        <taxon>Metazoa</taxon>
        <taxon>Ecdysozoa</taxon>
        <taxon>Arthropoda</taxon>
        <taxon>Hexapoda</taxon>
        <taxon>Insecta</taxon>
        <taxon>Pterygota</taxon>
        <taxon>Neoptera</taxon>
        <taxon>Endopterygota</taxon>
        <taxon>Coleoptera</taxon>
        <taxon>Polyphaga</taxon>
        <taxon>Cucujiformia</taxon>
        <taxon>Curculionidae</taxon>
        <taxon>Scolytinae</taxon>
        <taxon>Dendroctonus</taxon>
    </lineage>
</organism>
<evidence type="ECO:0000256" key="3">
    <source>
        <dbReference type="ARBA" id="ARBA00022989"/>
    </source>
</evidence>
<keyword evidence="2" id="KW-0812">Transmembrane</keyword>
<keyword evidence="4" id="KW-0472">Membrane</keyword>
<accession>N6TRJ9</accession>
<protein>
    <submittedName>
        <fullName evidence="5">Uncharacterized protein</fullName>
    </submittedName>
</protein>
<dbReference type="Pfam" id="PF02535">
    <property type="entry name" value="Zip"/>
    <property type="match status" value="1"/>
</dbReference>
<sequence>MVDVVVLHHDSSDSEDVGDANIAKATAMCVLFVCSFTLGCIPIKLTHWMLRKDKNASNPESNKFVKMLLGTLACRVNFPLFPIKKHYLGFGGGVLLCTTFLHLLPEVAETFEDLNYTPDLEIHYAELLMCIGFFVMYFVEECVHVYLHHRETKSEASTLMRTLSIRRGDVTPRTSLAHEPKLNEVHVHHHDGHHHTHIMQDEIDSTVKAIRGLLIVLALSVHELFEGLAVGLESGSGNVWYMFGAVAAHKLVIAFCIGVELVASQMKTFLVVTYVFTFAVVSPLGIGIGMAISNLEVSVADVISVFLQGIASGTLLYVVFFEILQNERKTGLRQCASVFIGFSCMFGITVI</sequence>
<dbReference type="EMBL" id="KB741280">
    <property type="protein sequence ID" value="ENN70946.1"/>
    <property type="molecule type" value="Genomic_DNA"/>
</dbReference>
<comment type="subcellular location">
    <subcellularLocation>
        <location evidence="1">Membrane</location>
        <topology evidence="1">Multi-pass membrane protein</topology>
    </subcellularLocation>
</comment>
<name>N6TRJ9_DENPD</name>
<dbReference type="OrthoDB" id="448280at2759"/>
<dbReference type="OMA" id="DHCAVEA"/>
<dbReference type="HOGENOM" id="CLU_040462_0_1_1"/>
<evidence type="ECO:0000256" key="2">
    <source>
        <dbReference type="ARBA" id="ARBA00022692"/>
    </source>
</evidence>
<evidence type="ECO:0000256" key="4">
    <source>
        <dbReference type="ARBA" id="ARBA00023136"/>
    </source>
</evidence>
<proteinExistence type="predicted"/>
<dbReference type="GO" id="GO:0005385">
    <property type="term" value="F:zinc ion transmembrane transporter activity"/>
    <property type="evidence" value="ECO:0007669"/>
    <property type="project" value="TreeGrafter"/>
</dbReference>
<dbReference type="InterPro" id="IPR003689">
    <property type="entry name" value="ZIP"/>
</dbReference>
<feature type="non-terminal residue" evidence="5">
    <location>
        <position position="1"/>
    </location>
</feature>
<reference evidence="5" key="1">
    <citation type="journal article" date="2013" name="Genome Biol.">
        <title>Draft genome of the mountain pine beetle, Dendroctonus ponderosae Hopkins, a major forest pest.</title>
        <authorList>
            <person name="Keeling C.I."/>
            <person name="Yuen M.M."/>
            <person name="Liao N.Y."/>
            <person name="Docking T.R."/>
            <person name="Chan S.K."/>
            <person name="Taylor G.A."/>
            <person name="Palmquist D.L."/>
            <person name="Jackman S.D."/>
            <person name="Nguyen A."/>
            <person name="Li M."/>
            <person name="Henderson H."/>
            <person name="Janes J.K."/>
            <person name="Zhao Y."/>
            <person name="Pandoh P."/>
            <person name="Moore R."/>
            <person name="Sperling F.A."/>
            <person name="Huber D.P."/>
            <person name="Birol I."/>
            <person name="Jones S.J."/>
            <person name="Bohlmann J."/>
        </authorList>
    </citation>
    <scope>NUCLEOTIDE SEQUENCE</scope>
</reference>
<dbReference type="PANTHER" id="PTHR11040">
    <property type="entry name" value="ZINC/IRON TRANSPORTER"/>
    <property type="match status" value="1"/>
</dbReference>
<dbReference type="GO" id="GO:0005886">
    <property type="term" value="C:plasma membrane"/>
    <property type="evidence" value="ECO:0007669"/>
    <property type="project" value="TreeGrafter"/>
</dbReference>
<gene>
    <name evidence="5" type="ORF">YQE_12347</name>
</gene>
<dbReference type="AlphaFoldDB" id="N6TRJ9"/>
<dbReference type="PANTHER" id="PTHR11040:SF203">
    <property type="entry name" value="FI18611P1-RELATED"/>
    <property type="match status" value="1"/>
</dbReference>